<dbReference type="SUPFAM" id="SSF46894">
    <property type="entry name" value="C-terminal effector domain of the bipartite response regulators"/>
    <property type="match status" value="1"/>
</dbReference>
<dbReference type="SMART" id="SM00448">
    <property type="entry name" value="REC"/>
    <property type="match status" value="1"/>
</dbReference>
<dbReference type="Gene3D" id="3.40.50.2300">
    <property type="match status" value="1"/>
</dbReference>
<dbReference type="Proteomes" id="UP000295543">
    <property type="component" value="Unassembled WGS sequence"/>
</dbReference>
<feature type="domain" description="OmpR/PhoB-type" evidence="9">
    <location>
        <begin position="125"/>
        <end position="222"/>
    </location>
</feature>
<reference evidence="10 11" key="1">
    <citation type="submission" date="2019-03" db="EMBL/GenBank/DDBJ databases">
        <title>Luteimonas zhaokaii sp.nov., isolated from the rectal contents of Plateau pika in Yushu, Qinghai Province, China.</title>
        <authorList>
            <person name="Zhang G."/>
        </authorList>
    </citation>
    <scope>NUCLEOTIDE SEQUENCE [LARGE SCALE GENOMIC DNA]</scope>
    <source>
        <strain evidence="10 11">THG-MD21</strain>
    </source>
</reference>
<evidence type="ECO:0000313" key="11">
    <source>
        <dbReference type="Proteomes" id="UP000295543"/>
    </source>
</evidence>
<gene>
    <name evidence="10" type="ORF">E2F49_13880</name>
</gene>
<evidence type="ECO:0000313" key="10">
    <source>
        <dbReference type="EMBL" id="TDK29461.1"/>
    </source>
</evidence>
<feature type="DNA-binding region" description="OmpR/PhoB-type" evidence="7">
    <location>
        <begin position="125"/>
        <end position="222"/>
    </location>
</feature>
<accession>A0A4R5U6N6</accession>
<evidence type="ECO:0000259" key="9">
    <source>
        <dbReference type="PROSITE" id="PS51755"/>
    </source>
</evidence>
<evidence type="ECO:0000256" key="5">
    <source>
        <dbReference type="ARBA" id="ARBA00023163"/>
    </source>
</evidence>
<dbReference type="GO" id="GO:0005829">
    <property type="term" value="C:cytosol"/>
    <property type="evidence" value="ECO:0007669"/>
    <property type="project" value="TreeGrafter"/>
</dbReference>
<dbReference type="InterPro" id="IPR011006">
    <property type="entry name" value="CheY-like_superfamily"/>
</dbReference>
<dbReference type="PROSITE" id="PS50110">
    <property type="entry name" value="RESPONSE_REGULATORY"/>
    <property type="match status" value="1"/>
</dbReference>
<dbReference type="Pfam" id="PF00486">
    <property type="entry name" value="Trans_reg_C"/>
    <property type="match status" value="1"/>
</dbReference>
<keyword evidence="2" id="KW-0902">Two-component regulatory system</keyword>
<evidence type="ECO:0000259" key="8">
    <source>
        <dbReference type="PROSITE" id="PS50110"/>
    </source>
</evidence>
<dbReference type="SMART" id="SM00862">
    <property type="entry name" value="Trans_reg_C"/>
    <property type="match status" value="1"/>
</dbReference>
<organism evidence="10 11">
    <name type="scientific">Luteimonas terrae</name>
    <dbReference type="NCBI Taxonomy" id="1530191"/>
    <lineage>
        <taxon>Bacteria</taxon>
        <taxon>Pseudomonadati</taxon>
        <taxon>Pseudomonadota</taxon>
        <taxon>Gammaproteobacteria</taxon>
        <taxon>Lysobacterales</taxon>
        <taxon>Lysobacteraceae</taxon>
        <taxon>Luteimonas</taxon>
    </lineage>
</organism>
<dbReference type="FunFam" id="1.10.10.10:FF:000058">
    <property type="entry name" value="DNA-binding response OmpR family regulator"/>
    <property type="match status" value="1"/>
</dbReference>
<dbReference type="SUPFAM" id="SSF52172">
    <property type="entry name" value="CheY-like"/>
    <property type="match status" value="1"/>
</dbReference>
<dbReference type="InterPro" id="IPR039420">
    <property type="entry name" value="WalR-like"/>
</dbReference>
<protein>
    <submittedName>
        <fullName evidence="10">Response regulator transcription factor</fullName>
    </submittedName>
</protein>
<proteinExistence type="predicted"/>
<evidence type="ECO:0000256" key="2">
    <source>
        <dbReference type="ARBA" id="ARBA00023012"/>
    </source>
</evidence>
<dbReference type="CDD" id="cd00383">
    <property type="entry name" value="trans_reg_C"/>
    <property type="match status" value="1"/>
</dbReference>
<dbReference type="OrthoDB" id="9802426at2"/>
<dbReference type="InterPro" id="IPR001789">
    <property type="entry name" value="Sig_transdc_resp-reg_receiver"/>
</dbReference>
<name>A0A4R5U6N6_9GAMM</name>
<evidence type="ECO:0000256" key="6">
    <source>
        <dbReference type="PROSITE-ProRule" id="PRU00169"/>
    </source>
</evidence>
<feature type="domain" description="Response regulatory" evidence="8">
    <location>
        <begin position="2"/>
        <end position="116"/>
    </location>
</feature>
<dbReference type="Pfam" id="PF00072">
    <property type="entry name" value="Response_reg"/>
    <property type="match status" value="1"/>
</dbReference>
<evidence type="ECO:0000256" key="4">
    <source>
        <dbReference type="ARBA" id="ARBA00023125"/>
    </source>
</evidence>
<dbReference type="InterPro" id="IPR036388">
    <property type="entry name" value="WH-like_DNA-bd_sf"/>
</dbReference>
<dbReference type="AlphaFoldDB" id="A0A4R5U6N6"/>
<feature type="modified residue" description="4-aspartylphosphate" evidence="6">
    <location>
        <position position="51"/>
    </location>
</feature>
<keyword evidence="4 7" id="KW-0238">DNA-binding</keyword>
<evidence type="ECO:0000256" key="3">
    <source>
        <dbReference type="ARBA" id="ARBA00023015"/>
    </source>
</evidence>
<dbReference type="PANTHER" id="PTHR48111">
    <property type="entry name" value="REGULATOR OF RPOS"/>
    <property type="match status" value="1"/>
</dbReference>
<dbReference type="GO" id="GO:0000156">
    <property type="term" value="F:phosphorelay response regulator activity"/>
    <property type="evidence" value="ECO:0007669"/>
    <property type="project" value="TreeGrafter"/>
</dbReference>
<evidence type="ECO:0000256" key="7">
    <source>
        <dbReference type="PROSITE-ProRule" id="PRU01091"/>
    </source>
</evidence>
<keyword evidence="11" id="KW-1185">Reference proteome</keyword>
<dbReference type="InterPro" id="IPR001867">
    <property type="entry name" value="OmpR/PhoB-type_DNA-bd"/>
</dbReference>
<dbReference type="CDD" id="cd17574">
    <property type="entry name" value="REC_OmpR"/>
    <property type="match status" value="1"/>
</dbReference>
<keyword evidence="3" id="KW-0805">Transcription regulation</keyword>
<dbReference type="RefSeq" id="WP_133394434.1">
    <property type="nucleotide sequence ID" value="NZ_SMTG01000006.1"/>
</dbReference>
<dbReference type="Gene3D" id="6.10.250.690">
    <property type="match status" value="1"/>
</dbReference>
<comment type="caution">
    <text evidence="10">The sequence shown here is derived from an EMBL/GenBank/DDBJ whole genome shotgun (WGS) entry which is preliminary data.</text>
</comment>
<dbReference type="Gene3D" id="1.10.10.10">
    <property type="entry name" value="Winged helix-like DNA-binding domain superfamily/Winged helix DNA-binding domain"/>
    <property type="match status" value="1"/>
</dbReference>
<dbReference type="InterPro" id="IPR016032">
    <property type="entry name" value="Sig_transdc_resp-reg_C-effctor"/>
</dbReference>
<dbReference type="GO" id="GO:0000976">
    <property type="term" value="F:transcription cis-regulatory region binding"/>
    <property type="evidence" value="ECO:0007669"/>
    <property type="project" value="TreeGrafter"/>
</dbReference>
<sequence>MRLLVVEDNRNLVGNLFDYFEPRGHEMDAAPDGIVGLHLAVTQPYDAIILDWMLPRLDGRALLQRLREHAIDTPVIMLTARDELPDKIAGFRAGADDYLTKPFALPELEVRLEAVLARARGRRTPRTLQVHDLRLDLDTLEASRGGQVLHLYPAGRKLLEVLMLASPAAVERQQLEHALWGDAPPDGDMLRSHVYELRRSVDGPFETKLIHTLPRYGYRLVAPAGAESVA</sequence>
<evidence type="ECO:0000256" key="1">
    <source>
        <dbReference type="ARBA" id="ARBA00022553"/>
    </source>
</evidence>
<dbReference type="PROSITE" id="PS51755">
    <property type="entry name" value="OMPR_PHOB"/>
    <property type="match status" value="1"/>
</dbReference>
<dbReference type="GO" id="GO:0032993">
    <property type="term" value="C:protein-DNA complex"/>
    <property type="evidence" value="ECO:0007669"/>
    <property type="project" value="TreeGrafter"/>
</dbReference>
<keyword evidence="5" id="KW-0804">Transcription</keyword>
<keyword evidence="1 6" id="KW-0597">Phosphoprotein</keyword>
<dbReference type="PANTHER" id="PTHR48111:SF22">
    <property type="entry name" value="REGULATOR OF RPOS"/>
    <property type="match status" value="1"/>
</dbReference>
<dbReference type="GO" id="GO:0006355">
    <property type="term" value="P:regulation of DNA-templated transcription"/>
    <property type="evidence" value="ECO:0007669"/>
    <property type="project" value="InterPro"/>
</dbReference>
<dbReference type="EMBL" id="SMTG01000006">
    <property type="protein sequence ID" value="TDK29461.1"/>
    <property type="molecule type" value="Genomic_DNA"/>
</dbReference>